<evidence type="ECO:0000313" key="1">
    <source>
        <dbReference type="EMBL" id="KAL1545760.1"/>
    </source>
</evidence>
<gene>
    <name evidence="1" type="ORF">AAHA92_22445</name>
</gene>
<dbReference type="AlphaFoldDB" id="A0ABD1GNQ2"/>
<protein>
    <submittedName>
        <fullName evidence="1">Uncharacterized protein</fullName>
    </submittedName>
</protein>
<dbReference type="Proteomes" id="UP001567538">
    <property type="component" value="Unassembled WGS sequence"/>
</dbReference>
<name>A0ABD1GNQ2_SALDI</name>
<reference evidence="1 2" key="1">
    <citation type="submission" date="2024-06" db="EMBL/GenBank/DDBJ databases">
        <title>A chromosome level genome sequence of Diviner's sage (Salvia divinorum).</title>
        <authorList>
            <person name="Ford S.A."/>
            <person name="Ro D.-K."/>
            <person name="Ness R.W."/>
            <person name="Phillips M.A."/>
        </authorList>
    </citation>
    <scope>NUCLEOTIDE SEQUENCE [LARGE SCALE GENOMIC DNA]</scope>
    <source>
        <strain evidence="1">SAF-2024a</strain>
        <tissue evidence="1">Leaf</tissue>
    </source>
</reference>
<organism evidence="1 2">
    <name type="scientific">Salvia divinorum</name>
    <name type="common">Maria pastora</name>
    <name type="synonym">Diviner's sage</name>
    <dbReference type="NCBI Taxonomy" id="28513"/>
    <lineage>
        <taxon>Eukaryota</taxon>
        <taxon>Viridiplantae</taxon>
        <taxon>Streptophyta</taxon>
        <taxon>Embryophyta</taxon>
        <taxon>Tracheophyta</taxon>
        <taxon>Spermatophyta</taxon>
        <taxon>Magnoliopsida</taxon>
        <taxon>eudicotyledons</taxon>
        <taxon>Gunneridae</taxon>
        <taxon>Pentapetalae</taxon>
        <taxon>asterids</taxon>
        <taxon>lamiids</taxon>
        <taxon>Lamiales</taxon>
        <taxon>Lamiaceae</taxon>
        <taxon>Nepetoideae</taxon>
        <taxon>Mentheae</taxon>
        <taxon>Salviinae</taxon>
        <taxon>Salvia</taxon>
        <taxon>Salvia subgen. Calosphace</taxon>
    </lineage>
</organism>
<accession>A0ABD1GNQ2</accession>
<evidence type="ECO:0000313" key="2">
    <source>
        <dbReference type="Proteomes" id="UP001567538"/>
    </source>
</evidence>
<sequence length="297" mass="33134">MTTIALVNFEIPIIPFKNTKCTRLQNHNSFSSFQSEDIAVSFHSPEGILRLIVVFISCHSLYEFNPEVCELFTAMADLKRTKLSSSWSQDTQVYAGSFHLGRPGAPKGDRTRRSCGVGFNPNGNKIECDDDQWDQIVKAWLHWESWKVVFGKDRRTGVGAEDIPDAVNELSSQQNLDDMSLGNNYNVNLEDIPVNDPADDAFPQETGGVENTSHNLGVTTAHKITSKKRKNEAGMNDLLLLLGKMNDDTNARLEGLSLRNACKEVYKLLGHLPELTQAQKFDASEIILDKVKKHPGT</sequence>
<comment type="caution">
    <text evidence="1">The sequence shown here is derived from an EMBL/GenBank/DDBJ whole genome shotgun (WGS) entry which is preliminary data.</text>
</comment>
<dbReference type="EMBL" id="JBEAFC010000008">
    <property type="protein sequence ID" value="KAL1545760.1"/>
    <property type="molecule type" value="Genomic_DNA"/>
</dbReference>
<keyword evidence="2" id="KW-1185">Reference proteome</keyword>
<proteinExistence type="predicted"/>